<sequence>MASNVTKLFRARLVRLSVIAAAGIAVLTLSLVVSNGSATNAEAAGTSSTANGGASLCYGEVAITQQNADTATIIDQNTDLVTHTFGVVATPAPTAFSGDGRLLFVGGIGISVIDTSTNTVIQTLPLPGLHVSHLTTNFDGSMLYALSYDGSTAELTLIDRTTGFTLAYRPIDATAHYPLDVLLSADGSTLWYIDGTYPTSTAMELNPATLALVSSTALQAYSTQSALHGNTIYFGDWNGNGVLAMNTQTHVLVPVGPTGFVRAVNISPDGNTMYSINGQSAQLIVTNLITNTSMSGLQLSTIAPLQWIAGIAITADGSKLYVSNSNYAQGGLIAIATASPNAGTFIPMEIYANASTCPLASDPASIVTTTTVASDPVAPSFTG</sequence>
<dbReference type="InterPro" id="IPR051200">
    <property type="entry name" value="Host-pathogen_enzymatic-act"/>
</dbReference>
<dbReference type="InterPro" id="IPR015943">
    <property type="entry name" value="WD40/YVTN_repeat-like_dom_sf"/>
</dbReference>
<dbReference type="Gene3D" id="2.130.10.10">
    <property type="entry name" value="YVTN repeat-like/Quinoprotein amine dehydrogenase"/>
    <property type="match status" value="2"/>
</dbReference>
<protein>
    <submittedName>
        <fullName evidence="1">Unannotated protein</fullName>
    </submittedName>
</protein>
<evidence type="ECO:0000313" key="1">
    <source>
        <dbReference type="EMBL" id="CAB4342538.1"/>
    </source>
</evidence>
<dbReference type="AlphaFoldDB" id="A0A6J5ZM03"/>
<evidence type="ECO:0000313" key="2">
    <source>
        <dbReference type="EMBL" id="CAB4636955.1"/>
    </source>
</evidence>
<dbReference type="SUPFAM" id="SSF51004">
    <property type="entry name" value="C-terminal (heme d1) domain of cytochrome cd1-nitrite reductase"/>
    <property type="match status" value="1"/>
</dbReference>
<gene>
    <name evidence="2" type="ORF">UFOPK1906_01834</name>
    <name evidence="1" type="ORF">UFOPK3331_01129</name>
</gene>
<dbReference type="PANTHER" id="PTHR47197:SF3">
    <property type="entry name" value="DIHYDRO-HEME D1 DEHYDROGENASE"/>
    <property type="match status" value="1"/>
</dbReference>
<dbReference type="InterPro" id="IPR011048">
    <property type="entry name" value="Haem_d1_sf"/>
</dbReference>
<dbReference type="EMBL" id="CAESAL010000037">
    <property type="protein sequence ID" value="CAB4342538.1"/>
    <property type="molecule type" value="Genomic_DNA"/>
</dbReference>
<dbReference type="PANTHER" id="PTHR47197">
    <property type="entry name" value="PROTEIN NIRF"/>
    <property type="match status" value="1"/>
</dbReference>
<name>A0A6J5ZM03_9ZZZZ</name>
<organism evidence="1">
    <name type="scientific">freshwater metagenome</name>
    <dbReference type="NCBI Taxonomy" id="449393"/>
    <lineage>
        <taxon>unclassified sequences</taxon>
        <taxon>metagenomes</taxon>
        <taxon>ecological metagenomes</taxon>
    </lineage>
</organism>
<accession>A0A6J5ZM03</accession>
<dbReference type="EMBL" id="CAEZVC010000173">
    <property type="protein sequence ID" value="CAB4636955.1"/>
    <property type="molecule type" value="Genomic_DNA"/>
</dbReference>
<reference evidence="1" key="1">
    <citation type="submission" date="2020-05" db="EMBL/GenBank/DDBJ databases">
        <authorList>
            <person name="Chiriac C."/>
            <person name="Salcher M."/>
            <person name="Ghai R."/>
            <person name="Kavagutti S V."/>
        </authorList>
    </citation>
    <scope>NUCLEOTIDE SEQUENCE</scope>
</reference>
<proteinExistence type="predicted"/>